<dbReference type="PANTHER" id="PTHR41247">
    <property type="entry name" value="HTH-TYPE TRANSCRIPTIONAL REPRESSOR YCNK"/>
    <property type="match status" value="1"/>
</dbReference>
<dbReference type="Pfam" id="PF05573">
    <property type="entry name" value="NosL"/>
    <property type="match status" value="1"/>
</dbReference>
<dbReference type="OrthoDB" id="9792749at2"/>
<evidence type="ECO:0008006" key="5">
    <source>
        <dbReference type="Google" id="ProtNLM"/>
    </source>
</evidence>
<reference evidence="3 4" key="1">
    <citation type="submission" date="2019-06" db="EMBL/GenBank/DDBJ databases">
        <title>Cerasibacillus sp. nov., isolated from maize field.</title>
        <authorList>
            <person name="Lin S.-Y."/>
            <person name="Tsai C.-F."/>
            <person name="Young C.-C."/>
        </authorList>
    </citation>
    <scope>NUCLEOTIDE SEQUENCE [LARGE SCALE GENOMIC DNA]</scope>
    <source>
        <strain evidence="3 4">CC-CFT480</strain>
    </source>
</reference>
<evidence type="ECO:0000256" key="2">
    <source>
        <dbReference type="SAM" id="SignalP"/>
    </source>
</evidence>
<sequence>MKKSRIFLMILITLTFVISACGSDKYEAEAIDEEKDTCDVCSMAVPDNQHATQIVLEDGKVLKFDDLGCLFKWKDENGEDKIGAEFVRDYNSEEWLEIKDATFAYDSEFETPMAYGVYSFQDKADAEELIDKEGKGELMTADELAEHKWEMNMDMMDHGDHGDHDEHDEHEDDNDHDEHDDHEEHDSHDDEDKE</sequence>
<accession>A0A5C8NQY3</accession>
<dbReference type="Proteomes" id="UP000321574">
    <property type="component" value="Unassembled WGS sequence"/>
</dbReference>
<evidence type="ECO:0000313" key="3">
    <source>
        <dbReference type="EMBL" id="TXL63668.1"/>
    </source>
</evidence>
<feature type="compositionally biased region" description="Basic and acidic residues" evidence="1">
    <location>
        <begin position="176"/>
        <end position="194"/>
    </location>
</feature>
<feature type="signal peptide" evidence="2">
    <location>
        <begin position="1"/>
        <end position="20"/>
    </location>
</feature>
<organism evidence="3 4">
    <name type="scientific">Cerasibacillus terrae</name>
    <dbReference type="NCBI Taxonomy" id="2498845"/>
    <lineage>
        <taxon>Bacteria</taxon>
        <taxon>Bacillati</taxon>
        <taxon>Bacillota</taxon>
        <taxon>Bacilli</taxon>
        <taxon>Bacillales</taxon>
        <taxon>Bacillaceae</taxon>
        <taxon>Cerasibacillus</taxon>
    </lineage>
</organism>
<dbReference type="SUPFAM" id="SSF160387">
    <property type="entry name" value="NosL/MerB-like"/>
    <property type="match status" value="1"/>
</dbReference>
<dbReference type="RefSeq" id="WP_147668140.1">
    <property type="nucleotide sequence ID" value="NZ_VDUW01000007.1"/>
</dbReference>
<protein>
    <recommendedName>
        <fullName evidence="5">Lipoprotein</fullName>
    </recommendedName>
</protein>
<dbReference type="PANTHER" id="PTHR41247:SF1">
    <property type="entry name" value="HTH-TYPE TRANSCRIPTIONAL REPRESSOR YCNK"/>
    <property type="match status" value="1"/>
</dbReference>
<comment type="caution">
    <text evidence="3">The sequence shown here is derived from an EMBL/GenBank/DDBJ whole genome shotgun (WGS) entry which is preliminary data.</text>
</comment>
<gene>
    <name evidence="3" type="ORF">FHP05_10840</name>
</gene>
<name>A0A5C8NQY3_9BACI</name>
<evidence type="ECO:0000256" key="1">
    <source>
        <dbReference type="SAM" id="MobiDB-lite"/>
    </source>
</evidence>
<feature type="compositionally biased region" description="Basic and acidic residues" evidence="1">
    <location>
        <begin position="154"/>
        <end position="167"/>
    </location>
</feature>
<feature type="region of interest" description="Disordered" evidence="1">
    <location>
        <begin position="154"/>
        <end position="194"/>
    </location>
</feature>
<proteinExistence type="predicted"/>
<keyword evidence="4" id="KW-1185">Reference proteome</keyword>
<feature type="chain" id="PRO_5039530968" description="Lipoprotein" evidence="2">
    <location>
        <begin position="21"/>
        <end position="194"/>
    </location>
</feature>
<dbReference type="PROSITE" id="PS51257">
    <property type="entry name" value="PROKAR_LIPOPROTEIN"/>
    <property type="match status" value="1"/>
</dbReference>
<keyword evidence="2" id="KW-0732">Signal</keyword>
<evidence type="ECO:0000313" key="4">
    <source>
        <dbReference type="Proteomes" id="UP000321574"/>
    </source>
</evidence>
<dbReference type="EMBL" id="VDUW01000007">
    <property type="protein sequence ID" value="TXL63668.1"/>
    <property type="molecule type" value="Genomic_DNA"/>
</dbReference>
<dbReference type="InterPro" id="IPR008719">
    <property type="entry name" value="N2O_reductase_NosL"/>
</dbReference>
<dbReference type="AlphaFoldDB" id="A0A5C8NQY3"/>